<evidence type="ECO:0000313" key="3">
    <source>
        <dbReference type="EMBL" id="WTY37674.1"/>
    </source>
</evidence>
<feature type="domain" description="Probable transposase IS891/IS1136/IS1341" evidence="2">
    <location>
        <begin position="27"/>
        <end position="144"/>
    </location>
</feature>
<dbReference type="EMBL" id="CP109527">
    <property type="protein sequence ID" value="WTY37674.1"/>
    <property type="molecule type" value="Genomic_DNA"/>
</dbReference>
<feature type="region of interest" description="Disordered" evidence="1">
    <location>
        <begin position="87"/>
        <end position="107"/>
    </location>
</feature>
<evidence type="ECO:0000313" key="4">
    <source>
        <dbReference type="Proteomes" id="UP001621418"/>
    </source>
</evidence>
<name>A0ABZ1NCE9_9NOCA</name>
<accession>A0ABZ1NCE9</accession>
<proteinExistence type="predicted"/>
<sequence>MDDAGLPIRARPHPATTTGTPIALRCIQVRVQPHARRSPHPVVGVDVGVKADALLVIATPDGCEVARVRAPKPLTAAQARLRVLQQRAARQQGPYDPISKTRRKPSKRWRATTARIARTHGRAAAVRRDVLHKTTTELAQQYRVITAEH</sequence>
<dbReference type="Pfam" id="PF01385">
    <property type="entry name" value="OrfB_IS605"/>
    <property type="match status" value="1"/>
</dbReference>
<dbReference type="Proteomes" id="UP001621418">
    <property type="component" value="Chromosome"/>
</dbReference>
<reference evidence="3 4" key="1">
    <citation type="submission" date="2022-10" db="EMBL/GenBank/DDBJ databases">
        <title>The complete genomes of actinobacterial strains from the NBC collection.</title>
        <authorList>
            <person name="Joergensen T.S."/>
            <person name="Alvarez Arevalo M."/>
            <person name="Sterndorff E.B."/>
            <person name="Faurdal D."/>
            <person name="Vuksanovic O."/>
            <person name="Mourched A.-S."/>
            <person name="Charusanti P."/>
            <person name="Shaw S."/>
            <person name="Blin K."/>
            <person name="Weber T."/>
        </authorList>
    </citation>
    <scope>NUCLEOTIDE SEQUENCE [LARGE SCALE GENOMIC DNA]</scope>
    <source>
        <strain evidence="3 4">NBC_01413</strain>
    </source>
</reference>
<protein>
    <submittedName>
        <fullName evidence="3">Transposase</fullName>
    </submittedName>
</protein>
<keyword evidence="4" id="KW-1185">Reference proteome</keyword>
<evidence type="ECO:0000259" key="2">
    <source>
        <dbReference type="Pfam" id="PF01385"/>
    </source>
</evidence>
<gene>
    <name evidence="3" type="ORF">OG308_07485</name>
</gene>
<organism evidence="3 4">
    <name type="scientific">Nocardia salmonicida</name>
    <dbReference type="NCBI Taxonomy" id="53431"/>
    <lineage>
        <taxon>Bacteria</taxon>
        <taxon>Bacillati</taxon>
        <taxon>Actinomycetota</taxon>
        <taxon>Actinomycetes</taxon>
        <taxon>Mycobacteriales</taxon>
        <taxon>Nocardiaceae</taxon>
        <taxon>Nocardia</taxon>
    </lineage>
</organism>
<evidence type="ECO:0000256" key="1">
    <source>
        <dbReference type="SAM" id="MobiDB-lite"/>
    </source>
</evidence>
<dbReference type="InterPro" id="IPR001959">
    <property type="entry name" value="Transposase"/>
</dbReference>